<reference evidence="2 3" key="1">
    <citation type="submission" date="2015-10" db="EMBL/GenBank/DDBJ databases">
        <title>Metagenome-Assembled Genomes uncover a global brackish microbiome.</title>
        <authorList>
            <person name="Hugerth L.W."/>
            <person name="Larsson J."/>
            <person name="Alneberg J."/>
            <person name="Lindh M.V."/>
            <person name="Legrand C."/>
            <person name="Pinhassi J."/>
            <person name="Andersson A.F."/>
        </authorList>
    </citation>
    <scope>NUCLEOTIDE SEQUENCE [LARGE SCALE GENOMIC DNA]</scope>
    <source>
        <strain evidence="2">BACL18 MAG-120507-bin52</strain>
    </source>
</reference>
<dbReference type="EMBL" id="LIBO01000040">
    <property type="protein sequence ID" value="KRO62721.1"/>
    <property type="molecule type" value="Genomic_DNA"/>
</dbReference>
<evidence type="ECO:0000313" key="3">
    <source>
        <dbReference type="Proteomes" id="UP000051269"/>
    </source>
</evidence>
<comment type="caution">
    <text evidence="2">The sequence shown here is derived from an EMBL/GenBank/DDBJ whole genome shotgun (WGS) entry which is preliminary data.</text>
</comment>
<dbReference type="AlphaFoldDB" id="A0A0R2RK13"/>
<proteinExistence type="predicted"/>
<feature type="region of interest" description="Disordered" evidence="1">
    <location>
        <begin position="1"/>
        <end position="67"/>
    </location>
</feature>
<evidence type="ECO:0000256" key="1">
    <source>
        <dbReference type="SAM" id="MobiDB-lite"/>
    </source>
</evidence>
<organism evidence="2 3">
    <name type="scientific">Verrucomicrobia subdivision 6 bacterium BACL9 MAG-120507-bin52</name>
    <dbReference type="NCBI Taxonomy" id="1655590"/>
    <lineage>
        <taxon>Bacteria</taxon>
        <taxon>Pseudomonadati</taxon>
        <taxon>Verrucomicrobiota</taxon>
        <taxon>Verrucomicrobiia</taxon>
        <taxon>Verrucomicrobiales</taxon>
        <taxon>Verrucomicrobia subdivision 6</taxon>
    </lineage>
</organism>
<dbReference type="Proteomes" id="UP000051269">
    <property type="component" value="Unassembled WGS sequence"/>
</dbReference>
<feature type="compositionally biased region" description="Basic and acidic residues" evidence="1">
    <location>
        <begin position="56"/>
        <end position="67"/>
    </location>
</feature>
<feature type="compositionally biased region" description="Basic and acidic residues" evidence="1">
    <location>
        <begin position="1"/>
        <end position="11"/>
    </location>
</feature>
<evidence type="ECO:0000313" key="2">
    <source>
        <dbReference type="EMBL" id="KRO62721.1"/>
    </source>
</evidence>
<gene>
    <name evidence="2" type="ORF">ABR82_00070</name>
</gene>
<sequence length="67" mass="6727">MRRGNFQKEGDPEAEGGVGVPRVAGATAAGRLDFSGENGGRGRERGAEVVLGGGNGRKDGDAGTEGR</sequence>
<accession>A0A0R2RK13</accession>
<protein>
    <submittedName>
        <fullName evidence="2">Uncharacterized protein</fullName>
    </submittedName>
</protein>
<name>A0A0R2RK13_9BACT</name>